<name>A0A7W7GVQ4_9ACTN</name>
<dbReference type="PANTHER" id="PTHR38113:SF2">
    <property type="entry name" value="DUF2293 DOMAIN-CONTAINING PROTEIN"/>
    <property type="match status" value="1"/>
</dbReference>
<sequence>MQPVTKLERRVVKAAEEALARQRYVSPLDVLTGMGWVPGGRVTDWRQGRAACLEAVAAVSPDRLADALEVFHRWVASQGLVSSEVDHLAATRDRRVLRFTEAGDPAVESAYRTHWTAADLPERQRERITTRQSKPPDLVVVLPLKDFVCAGCGTTGGDMLIMEDAGPICLVCADFDHLLFLPAGDATLTRRAKKASRLSAVVVRFSRTRKRYERQGLLVEQAAVEQAEQQCLSDEEARARRRERDRERREAADEVFQQKLAEEIGRLFPGCPPARAAAIGRHAGARSSGRVGRSAAGQALDPDAVTRAVVASVRHEDTPYDELLMAGVPREEARARIRHDIDVVLDRWRAG</sequence>
<evidence type="ECO:0000256" key="1">
    <source>
        <dbReference type="SAM" id="MobiDB-lite"/>
    </source>
</evidence>
<evidence type="ECO:0000313" key="3">
    <source>
        <dbReference type="EMBL" id="MBB4739165.1"/>
    </source>
</evidence>
<protein>
    <recommendedName>
        <fullName evidence="2">DUF2293 domain-containing protein</fullName>
    </recommendedName>
</protein>
<feature type="domain" description="DUF2293" evidence="2">
    <location>
        <begin position="264"/>
        <end position="349"/>
    </location>
</feature>
<proteinExistence type="predicted"/>
<dbReference type="InterPro" id="IPR018744">
    <property type="entry name" value="DUF2293"/>
</dbReference>
<feature type="region of interest" description="Disordered" evidence="1">
    <location>
        <begin position="230"/>
        <end position="251"/>
    </location>
</feature>
<dbReference type="AlphaFoldDB" id="A0A7W7GVQ4"/>
<dbReference type="RefSeq" id="WP_185039741.1">
    <property type="nucleotide sequence ID" value="NZ_BAABFG010000005.1"/>
</dbReference>
<accession>A0A7W7GVQ4</accession>
<gene>
    <name evidence="3" type="ORF">BJY16_002624</name>
</gene>
<comment type="caution">
    <text evidence="3">The sequence shown here is derived from an EMBL/GenBank/DDBJ whole genome shotgun (WGS) entry which is preliminary data.</text>
</comment>
<evidence type="ECO:0000259" key="2">
    <source>
        <dbReference type="Pfam" id="PF10056"/>
    </source>
</evidence>
<evidence type="ECO:0000313" key="4">
    <source>
        <dbReference type="Proteomes" id="UP000546162"/>
    </source>
</evidence>
<dbReference type="Pfam" id="PF10056">
    <property type="entry name" value="DUF2293"/>
    <property type="match status" value="1"/>
</dbReference>
<dbReference type="Proteomes" id="UP000546162">
    <property type="component" value="Unassembled WGS sequence"/>
</dbReference>
<organism evidence="3 4">
    <name type="scientific">Actinoplanes octamycinicus</name>
    <dbReference type="NCBI Taxonomy" id="135948"/>
    <lineage>
        <taxon>Bacteria</taxon>
        <taxon>Bacillati</taxon>
        <taxon>Actinomycetota</taxon>
        <taxon>Actinomycetes</taxon>
        <taxon>Micromonosporales</taxon>
        <taxon>Micromonosporaceae</taxon>
        <taxon>Actinoplanes</taxon>
    </lineage>
</organism>
<dbReference type="EMBL" id="JACHNB010000001">
    <property type="protein sequence ID" value="MBB4739165.1"/>
    <property type="molecule type" value="Genomic_DNA"/>
</dbReference>
<feature type="compositionally biased region" description="Basic and acidic residues" evidence="1">
    <location>
        <begin position="235"/>
        <end position="251"/>
    </location>
</feature>
<keyword evidence="4" id="KW-1185">Reference proteome</keyword>
<dbReference type="PANTHER" id="PTHR38113">
    <property type="match status" value="1"/>
</dbReference>
<reference evidence="3 4" key="1">
    <citation type="submission" date="2020-08" db="EMBL/GenBank/DDBJ databases">
        <title>Sequencing the genomes of 1000 actinobacteria strains.</title>
        <authorList>
            <person name="Klenk H.-P."/>
        </authorList>
    </citation>
    <scope>NUCLEOTIDE SEQUENCE [LARGE SCALE GENOMIC DNA]</scope>
    <source>
        <strain evidence="3 4">DSM 45809</strain>
    </source>
</reference>